<dbReference type="AlphaFoldDB" id="A0A2W4WIB4"/>
<evidence type="ECO:0000259" key="2">
    <source>
        <dbReference type="PROSITE" id="PS50894"/>
    </source>
</evidence>
<dbReference type="SUPFAM" id="SSF47226">
    <property type="entry name" value="Histidine-containing phosphotransfer domain, HPT domain"/>
    <property type="match status" value="1"/>
</dbReference>
<comment type="caution">
    <text evidence="3">The sequence shown here is derived from an EMBL/GenBank/DDBJ whole genome shotgun (WGS) entry which is preliminary data.</text>
</comment>
<evidence type="ECO:0000313" key="3">
    <source>
        <dbReference type="EMBL" id="PZO42927.1"/>
    </source>
</evidence>
<feature type="domain" description="HPt" evidence="2">
    <location>
        <begin position="2"/>
        <end position="106"/>
    </location>
</feature>
<dbReference type="Gene3D" id="1.20.120.160">
    <property type="entry name" value="HPT domain"/>
    <property type="match status" value="1"/>
</dbReference>
<feature type="non-terminal residue" evidence="3">
    <location>
        <position position="159"/>
    </location>
</feature>
<dbReference type="GO" id="GO:0016301">
    <property type="term" value="F:kinase activity"/>
    <property type="evidence" value="ECO:0007669"/>
    <property type="project" value="UniProtKB-KW"/>
</dbReference>
<dbReference type="PROSITE" id="PS50894">
    <property type="entry name" value="HPT"/>
    <property type="match status" value="1"/>
</dbReference>
<protein>
    <submittedName>
        <fullName evidence="3">Hybrid sensor histidine kinase/response regulator</fullName>
    </submittedName>
</protein>
<gene>
    <name evidence="3" type="ORF">DCF17_07180</name>
</gene>
<accession>A0A2W4WIB4</accession>
<reference evidence="4" key="1">
    <citation type="submission" date="2018-04" db="EMBL/GenBank/DDBJ databases">
        <authorList>
            <person name="Cornet L."/>
        </authorList>
    </citation>
    <scope>NUCLEOTIDE SEQUENCE [LARGE SCALE GENOMIC DNA]</scope>
</reference>
<name>A0A2W4WIB4_9CYAN</name>
<keyword evidence="3" id="KW-0418">Kinase</keyword>
<reference evidence="3 4" key="2">
    <citation type="submission" date="2018-06" db="EMBL/GenBank/DDBJ databases">
        <title>Metagenomic assembly of (sub)arctic Cyanobacteria and their associated microbiome from non-axenic cultures.</title>
        <authorList>
            <person name="Baurain D."/>
        </authorList>
    </citation>
    <scope>NUCLEOTIDE SEQUENCE [LARGE SCALE GENOMIC DNA]</scope>
    <source>
        <strain evidence="3">ULC041bin1</strain>
    </source>
</reference>
<dbReference type="InterPro" id="IPR036641">
    <property type="entry name" value="HPT_dom_sf"/>
</dbReference>
<dbReference type="CDD" id="cd00088">
    <property type="entry name" value="HPT"/>
    <property type="match status" value="1"/>
</dbReference>
<feature type="modified residue" description="Phosphohistidine" evidence="1">
    <location>
        <position position="49"/>
    </location>
</feature>
<dbReference type="InterPro" id="IPR051315">
    <property type="entry name" value="Bact_Chemotaxis_CheA"/>
</dbReference>
<keyword evidence="1" id="KW-0597">Phosphoprotein</keyword>
<keyword evidence="3" id="KW-0808">Transferase</keyword>
<dbReference type="Proteomes" id="UP000249081">
    <property type="component" value="Unassembled WGS sequence"/>
</dbReference>
<dbReference type="PANTHER" id="PTHR43395:SF1">
    <property type="entry name" value="CHEMOTAXIS PROTEIN CHEA"/>
    <property type="match status" value="1"/>
</dbReference>
<sequence>MLPEDQKRILGYFIEEAKDHLNTIEQGLLNLTATVDDSEMMNEVFRAAHSVKGGAAMLGLNSITRTSHRMEDFFKVMKESTVRPDRDLETMLLQIFDGLQEQLEQLQSPFGLTNEQAQEIMAPLEPIFAQAEAHLESLVTATPAAPAATPPAPRPAVVA</sequence>
<evidence type="ECO:0000313" key="4">
    <source>
        <dbReference type="Proteomes" id="UP000249081"/>
    </source>
</evidence>
<proteinExistence type="predicted"/>
<organism evidence="3 4">
    <name type="scientific">Shackletoniella antarctica</name>
    <dbReference type="NCBI Taxonomy" id="268115"/>
    <lineage>
        <taxon>Bacteria</taxon>
        <taxon>Bacillati</taxon>
        <taxon>Cyanobacteriota</taxon>
        <taxon>Cyanophyceae</taxon>
        <taxon>Oculatellales</taxon>
        <taxon>Oculatellaceae</taxon>
        <taxon>Shackletoniella</taxon>
    </lineage>
</organism>
<dbReference type="EMBL" id="QBMN01000037">
    <property type="protein sequence ID" value="PZO42927.1"/>
    <property type="molecule type" value="Genomic_DNA"/>
</dbReference>
<dbReference type="PANTHER" id="PTHR43395">
    <property type="entry name" value="SENSOR HISTIDINE KINASE CHEA"/>
    <property type="match status" value="1"/>
</dbReference>
<evidence type="ECO:0000256" key="1">
    <source>
        <dbReference type="PROSITE-ProRule" id="PRU00110"/>
    </source>
</evidence>
<dbReference type="SMART" id="SM00073">
    <property type="entry name" value="HPT"/>
    <property type="match status" value="1"/>
</dbReference>
<dbReference type="GO" id="GO:0000160">
    <property type="term" value="P:phosphorelay signal transduction system"/>
    <property type="evidence" value="ECO:0007669"/>
    <property type="project" value="InterPro"/>
</dbReference>
<dbReference type="Pfam" id="PF01627">
    <property type="entry name" value="Hpt"/>
    <property type="match status" value="1"/>
</dbReference>
<dbReference type="InterPro" id="IPR008207">
    <property type="entry name" value="Sig_transdc_His_kin_Hpt_dom"/>
</dbReference>